<organism evidence="2 3">
    <name type="scientific">Nepenthes gracilis</name>
    <name type="common">Slender pitcher plant</name>
    <dbReference type="NCBI Taxonomy" id="150966"/>
    <lineage>
        <taxon>Eukaryota</taxon>
        <taxon>Viridiplantae</taxon>
        <taxon>Streptophyta</taxon>
        <taxon>Embryophyta</taxon>
        <taxon>Tracheophyta</taxon>
        <taxon>Spermatophyta</taxon>
        <taxon>Magnoliopsida</taxon>
        <taxon>eudicotyledons</taxon>
        <taxon>Gunneridae</taxon>
        <taxon>Pentapetalae</taxon>
        <taxon>Caryophyllales</taxon>
        <taxon>Nepenthaceae</taxon>
        <taxon>Nepenthes</taxon>
    </lineage>
</organism>
<sequence length="217" mass="24278">MAITLQSSFSVAKTSALPSNLRLLNVPSLLLTYQAKTLIGKQSISARWNRKRSGSRRFHRLVLQSIAFIASNLKTLPDPLDLAIRELSGGNGGKFGIKNGFRGGGGFDGWRRRGMKLGFRILLLLSILTLWVILEREREDDLIWVFWVFTAIGIYCSGRGLRKETKDWALGFCCGASLIGLGLKRERMVRLFAIIRASSSPFHVVVKIRKGKSRRAT</sequence>
<protein>
    <submittedName>
        <fullName evidence="2">Uncharacterized protein</fullName>
    </submittedName>
</protein>
<dbReference type="AlphaFoldDB" id="A0AAD3XKH9"/>
<reference evidence="2" key="1">
    <citation type="submission" date="2023-05" db="EMBL/GenBank/DDBJ databases">
        <title>Nepenthes gracilis genome sequencing.</title>
        <authorList>
            <person name="Fukushima K."/>
        </authorList>
    </citation>
    <scope>NUCLEOTIDE SEQUENCE</scope>
    <source>
        <strain evidence="2">SING2019-196</strain>
    </source>
</reference>
<proteinExistence type="predicted"/>
<keyword evidence="1" id="KW-0472">Membrane</keyword>
<gene>
    <name evidence="2" type="ORF">Nepgr_009595</name>
</gene>
<evidence type="ECO:0000313" key="2">
    <source>
        <dbReference type="EMBL" id="GMH07755.1"/>
    </source>
</evidence>
<evidence type="ECO:0000256" key="1">
    <source>
        <dbReference type="SAM" id="Phobius"/>
    </source>
</evidence>
<dbReference type="Proteomes" id="UP001279734">
    <property type="component" value="Unassembled WGS sequence"/>
</dbReference>
<feature type="transmembrane region" description="Helical" evidence="1">
    <location>
        <begin position="142"/>
        <end position="161"/>
    </location>
</feature>
<dbReference type="EMBL" id="BSYO01000007">
    <property type="protein sequence ID" value="GMH07755.1"/>
    <property type="molecule type" value="Genomic_DNA"/>
</dbReference>
<name>A0AAD3XKH9_NEPGR</name>
<feature type="transmembrane region" description="Helical" evidence="1">
    <location>
        <begin position="117"/>
        <end position="136"/>
    </location>
</feature>
<keyword evidence="1" id="KW-0812">Transmembrane</keyword>
<comment type="caution">
    <text evidence="2">The sequence shown here is derived from an EMBL/GenBank/DDBJ whole genome shotgun (WGS) entry which is preliminary data.</text>
</comment>
<keyword evidence="3" id="KW-1185">Reference proteome</keyword>
<keyword evidence="1" id="KW-1133">Transmembrane helix</keyword>
<evidence type="ECO:0000313" key="3">
    <source>
        <dbReference type="Proteomes" id="UP001279734"/>
    </source>
</evidence>
<accession>A0AAD3XKH9</accession>